<sequence length="310" mass="36278">MKSLLHITNGDNFTSRLQSLKLKGDIITWREMLCEGKTLCAVGSESFWKTRFEFLNKNYKVSKSWFVEKTLKEYRSLCNHKQQDQIVLWFEYDLFCQINMLAVLSWLKTHRRHAEISLICSGKEDESDKLYGLNELSDEKLLNLYENRTVLSQDDIEFADYVWQLYCSDNPIRLENLVAHNNFQFEYLSSALKTHLKRYPTIKNGLNELENRVLATVVDQKPESRKELLGSILSDQGYYGFGDTQYERIITSLKPLFGSFNPVKLTKKGKEVLANKANYYSQIRDNQLYLGGSLKYNFLYNSTSDRILKL</sequence>
<comment type="caution">
    <text evidence="2">The sequence shown here is derived from an EMBL/GenBank/DDBJ whole genome shotgun (WGS) entry which is preliminary data.</text>
</comment>
<dbReference type="PATRIC" id="fig|1547436.3.peg.722"/>
<organism evidence="2 3">
    <name type="scientific">Flagellimonas eckloniae</name>
    <dbReference type="NCBI Taxonomy" id="346185"/>
    <lineage>
        <taxon>Bacteria</taxon>
        <taxon>Pseudomonadati</taxon>
        <taxon>Bacteroidota</taxon>
        <taxon>Flavobacteriia</taxon>
        <taxon>Flavobacteriales</taxon>
        <taxon>Flavobacteriaceae</taxon>
        <taxon>Flagellimonas</taxon>
    </lineage>
</organism>
<gene>
    <name evidence="2" type="ORF">AAY42_03440</name>
</gene>
<dbReference type="OrthoDB" id="127805at2"/>
<accession>A0A0Q1CE91</accession>
<evidence type="ECO:0000313" key="2">
    <source>
        <dbReference type="EMBL" id="KQC29057.1"/>
    </source>
</evidence>
<dbReference type="Pfam" id="PF08874">
    <property type="entry name" value="DUF1835"/>
    <property type="match status" value="1"/>
</dbReference>
<name>A0A0Q1CE91_9FLAO</name>
<evidence type="ECO:0000313" key="3">
    <source>
        <dbReference type="Proteomes" id="UP000050827"/>
    </source>
</evidence>
<protein>
    <recommendedName>
        <fullName evidence="1">DUF1835 domain-containing protein</fullName>
    </recommendedName>
</protein>
<dbReference type="Proteomes" id="UP000050827">
    <property type="component" value="Unassembled WGS sequence"/>
</dbReference>
<dbReference type="InterPro" id="IPR014973">
    <property type="entry name" value="DUF1835"/>
</dbReference>
<proteinExistence type="predicted"/>
<dbReference type="AlphaFoldDB" id="A0A0Q1CE91"/>
<dbReference type="RefSeq" id="WP_055392607.1">
    <property type="nucleotide sequence ID" value="NZ_LCTZ01000002.1"/>
</dbReference>
<dbReference type="STRING" id="346185.AAY42_03440"/>
<feature type="domain" description="DUF1835" evidence="1">
    <location>
        <begin position="6"/>
        <end position="112"/>
    </location>
</feature>
<reference evidence="2 3" key="1">
    <citation type="submission" date="2015-04" db="EMBL/GenBank/DDBJ databases">
        <title>Complete genome of flavobacterium.</title>
        <authorList>
            <person name="Kwon Y.M."/>
            <person name="Kim S.-J."/>
        </authorList>
    </citation>
    <scope>NUCLEOTIDE SEQUENCE [LARGE SCALE GENOMIC DNA]</scope>
    <source>
        <strain evidence="2 3">DK169</strain>
    </source>
</reference>
<dbReference type="EMBL" id="LCTZ01000002">
    <property type="protein sequence ID" value="KQC29057.1"/>
    <property type="molecule type" value="Genomic_DNA"/>
</dbReference>
<keyword evidence="3" id="KW-1185">Reference proteome</keyword>
<evidence type="ECO:0000259" key="1">
    <source>
        <dbReference type="Pfam" id="PF08874"/>
    </source>
</evidence>